<accession>A0ABV5VKF2</accession>
<dbReference type="Proteomes" id="UP001589703">
    <property type="component" value="Unassembled WGS sequence"/>
</dbReference>
<protein>
    <recommendedName>
        <fullName evidence="4">Lipoprotein</fullName>
    </recommendedName>
</protein>
<feature type="region of interest" description="Disordered" evidence="1">
    <location>
        <begin position="1"/>
        <end position="22"/>
    </location>
</feature>
<reference evidence="2 3" key="1">
    <citation type="submission" date="2024-09" db="EMBL/GenBank/DDBJ databases">
        <authorList>
            <person name="Sun Q."/>
            <person name="Mori K."/>
        </authorList>
    </citation>
    <scope>NUCLEOTIDE SEQUENCE [LARGE SCALE GENOMIC DNA]</scope>
    <source>
        <strain evidence="2 3">JCM 10918</strain>
    </source>
</reference>
<comment type="caution">
    <text evidence="2">The sequence shown here is derived from an EMBL/GenBank/DDBJ whole genome shotgun (WGS) entry which is preliminary data.</text>
</comment>
<evidence type="ECO:0000313" key="2">
    <source>
        <dbReference type="EMBL" id="MFB9738301.1"/>
    </source>
</evidence>
<feature type="region of interest" description="Disordered" evidence="1">
    <location>
        <begin position="38"/>
        <end position="84"/>
    </location>
</feature>
<evidence type="ECO:0000313" key="3">
    <source>
        <dbReference type="Proteomes" id="UP001589703"/>
    </source>
</evidence>
<organism evidence="2 3">
    <name type="scientific">Streptomyces thermocoprophilus</name>
    <dbReference type="NCBI Taxonomy" id="78356"/>
    <lineage>
        <taxon>Bacteria</taxon>
        <taxon>Bacillati</taxon>
        <taxon>Actinomycetota</taxon>
        <taxon>Actinomycetes</taxon>
        <taxon>Kitasatosporales</taxon>
        <taxon>Streptomycetaceae</taxon>
        <taxon>Streptomyces</taxon>
    </lineage>
</organism>
<gene>
    <name evidence="2" type="ORF">ACFFRO_24775</name>
</gene>
<feature type="compositionally biased region" description="Low complexity" evidence="1">
    <location>
        <begin position="49"/>
        <end position="63"/>
    </location>
</feature>
<evidence type="ECO:0000256" key="1">
    <source>
        <dbReference type="SAM" id="MobiDB-lite"/>
    </source>
</evidence>
<name>A0ABV5VKF2_9ACTN</name>
<dbReference type="RefSeq" id="WP_247461810.1">
    <property type="nucleotide sequence ID" value="NZ_JBHMAR010000045.1"/>
</dbReference>
<sequence length="182" mass="17671">MNFPRPSRRSPGDRPRRPVRGATAVAALAGALLLTACGGGGSDDRSDDNASASPSPSATASADTGGGTGGGEASGKPADGMEGSWLATTGGKAVVLVITGTDAGVFTTGGSVCNGTAENASGTRTIRLKCNDGNTDRASGTVDSLSGKTLKVTWTGKAGTETFTRAEGGELPTGLPTAGIGG</sequence>
<dbReference type="EMBL" id="JBHMAR010000045">
    <property type="protein sequence ID" value="MFB9738301.1"/>
    <property type="molecule type" value="Genomic_DNA"/>
</dbReference>
<evidence type="ECO:0008006" key="4">
    <source>
        <dbReference type="Google" id="ProtNLM"/>
    </source>
</evidence>
<feature type="compositionally biased region" description="Gly residues" evidence="1">
    <location>
        <begin position="64"/>
        <end position="73"/>
    </location>
</feature>
<proteinExistence type="predicted"/>
<keyword evidence="3" id="KW-1185">Reference proteome</keyword>